<feature type="domain" description="Peptidase M16 C-terminal" evidence="8">
    <location>
        <begin position="235"/>
        <end position="416"/>
    </location>
</feature>
<dbReference type="Proteomes" id="UP001596150">
    <property type="component" value="Unassembled WGS sequence"/>
</dbReference>
<keyword evidence="3" id="KW-0378">Hydrolase</keyword>
<evidence type="ECO:0000256" key="5">
    <source>
        <dbReference type="SAM" id="MobiDB-lite"/>
    </source>
</evidence>
<dbReference type="InterPro" id="IPR007863">
    <property type="entry name" value="Peptidase_M16_C"/>
</dbReference>
<protein>
    <submittedName>
        <fullName evidence="9">M16 family metallopeptidase</fullName>
    </submittedName>
</protein>
<dbReference type="SUPFAM" id="SSF63411">
    <property type="entry name" value="LuxS/MPP-like metallohydrolase"/>
    <property type="match status" value="2"/>
</dbReference>
<keyword evidence="6" id="KW-0732">Signal</keyword>
<feature type="compositionally biased region" description="Basic and acidic residues" evidence="5">
    <location>
        <begin position="279"/>
        <end position="295"/>
    </location>
</feature>
<organism evidence="9 10">
    <name type="scientific">Kaistia terrae</name>
    <dbReference type="NCBI Taxonomy" id="537017"/>
    <lineage>
        <taxon>Bacteria</taxon>
        <taxon>Pseudomonadati</taxon>
        <taxon>Pseudomonadota</taxon>
        <taxon>Alphaproteobacteria</taxon>
        <taxon>Hyphomicrobiales</taxon>
        <taxon>Kaistiaceae</taxon>
        <taxon>Kaistia</taxon>
    </lineage>
</organism>
<dbReference type="PANTHER" id="PTHR11851:SF49">
    <property type="entry name" value="MITOCHONDRIAL-PROCESSING PEPTIDASE SUBUNIT ALPHA"/>
    <property type="match status" value="1"/>
</dbReference>
<keyword evidence="3" id="KW-0645">Protease</keyword>
<dbReference type="RefSeq" id="WP_266344303.1">
    <property type="nucleotide sequence ID" value="NZ_JAPKNH010000004.1"/>
</dbReference>
<sequence>MASIYQTGLAARKRAPAAVFIAVAIGMAAPAFAEDKPAVPAKAEISQEPASKADVKKAEASQIPRIAPDASTFQLSNGMTVVVIPDHRAPIVTHMAWYKIGAADDPAGKSGVAHFLEHLMFKGTKNHPAGEFSAKVSEVGGVENAFTTADATAYFQTVAKEQLGMVMGYEADRMEGLQLTDAVVLPERDVILEERRMRTDNNPAAQLSEAMDAALYQNHPYGIPIIGWEHEMAGLTREDAVSQYERYYTPNNAILVVAGDVTADEVKKLAENTYGKLPRRAEPGVRNRPKEPDPLAERSLVLRDQRVSQPSWSQSYLVPSYVSAKPAEAEALDILADILGSGPTSRLYRSLVVEQGIAGSAGSYYSGNGLDYGRLGFYAMPRGDVSLDKLSAAVDAVIAEVREHGITAEELALAKKRTRASTIYSQDSQSSLARLFGSAMISGQSLSDVQDWARRVDAVTLTDVAQAAAKYLDKRRAVTGTLLPAPVETRS</sequence>
<dbReference type="InterPro" id="IPR001431">
    <property type="entry name" value="Pept_M16_Zn_BS"/>
</dbReference>
<dbReference type="Gene3D" id="3.30.830.10">
    <property type="entry name" value="Metalloenzyme, LuxS/M16 peptidase-like"/>
    <property type="match status" value="2"/>
</dbReference>
<keyword evidence="3" id="KW-0482">Metalloprotease</keyword>
<accession>A0ABW0PWD4</accession>
<dbReference type="InterPro" id="IPR011249">
    <property type="entry name" value="Metalloenz_LuxS/M16"/>
</dbReference>
<feature type="domain" description="Peptidase M16 N-terminal" evidence="7">
    <location>
        <begin position="81"/>
        <end position="227"/>
    </location>
</feature>
<proteinExistence type="inferred from homology"/>
<feature type="signal peptide" evidence="6">
    <location>
        <begin position="1"/>
        <end position="33"/>
    </location>
</feature>
<dbReference type="InterPro" id="IPR011765">
    <property type="entry name" value="Pept_M16_N"/>
</dbReference>
<name>A0ABW0PWD4_9HYPH</name>
<dbReference type="Pfam" id="PF00675">
    <property type="entry name" value="Peptidase_M16"/>
    <property type="match status" value="1"/>
</dbReference>
<evidence type="ECO:0000256" key="1">
    <source>
        <dbReference type="ARBA" id="ARBA00001947"/>
    </source>
</evidence>
<evidence type="ECO:0000259" key="7">
    <source>
        <dbReference type="Pfam" id="PF00675"/>
    </source>
</evidence>
<reference evidence="10" key="1">
    <citation type="journal article" date="2019" name="Int. J. Syst. Evol. Microbiol.">
        <title>The Global Catalogue of Microorganisms (GCM) 10K type strain sequencing project: providing services to taxonomists for standard genome sequencing and annotation.</title>
        <authorList>
            <consortium name="The Broad Institute Genomics Platform"/>
            <consortium name="The Broad Institute Genome Sequencing Center for Infectious Disease"/>
            <person name="Wu L."/>
            <person name="Ma J."/>
        </authorList>
    </citation>
    <scope>NUCLEOTIDE SEQUENCE [LARGE SCALE GENOMIC DNA]</scope>
    <source>
        <strain evidence="10">KACC 12633</strain>
    </source>
</reference>
<keyword evidence="10" id="KW-1185">Reference proteome</keyword>
<evidence type="ECO:0000256" key="3">
    <source>
        <dbReference type="ARBA" id="ARBA00023049"/>
    </source>
</evidence>
<evidence type="ECO:0000259" key="8">
    <source>
        <dbReference type="Pfam" id="PF05193"/>
    </source>
</evidence>
<comment type="caution">
    <text evidence="9">The sequence shown here is derived from an EMBL/GenBank/DDBJ whole genome shotgun (WGS) entry which is preliminary data.</text>
</comment>
<dbReference type="InterPro" id="IPR050361">
    <property type="entry name" value="MPP/UQCRC_Complex"/>
</dbReference>
<evidence type="ECO:0000313" key="10">
    <source>
        <dbReference type="Proteomes" id="UP001596150"/>
    </source>
</evidence>
<dbReference type="PANTHER" id="PTHR11851">
    <property type="entry name" value="METALLOPROTEASE"/>
    <property type="match status" value="1"/>
</dbReference>
<comment type="cofactor">
    <cofactor evidence="1">
        <name>Zn(2+)</name>
        <dbReference type="ChEBI" id="CHEBI:29105"/>
    </cofactor>
</comment>
<evidence type="ECO:0000256" key="2">
    <source>
        <dbReference type="ARBA" id="ARBA00007261"/>
    </source>
</evidence>
<evidence type="ECO:0000256" key="4">
    <source>
        <dbReference type="RuleBase" id="RU004447"/>
    </source>
</evidence>
<dbReference type="Pfam" id="PF05193">
    <property type="entry name" value="Peptidase_M16_C"/>
    <property type="match status" value="1"/>
</dbReference>
<comment type="similarity">
    <text evidence="2 4">Belongs to the peptidase M16 family.</text>
</comment>
<evidence type="ECO:0000313" key="9">
    <source>
        <dbReference type="EMBL" id="MFC5516443.1"/>
    </source>
</evidence>
<dbReference type="EMBL" id="JBHSML010000003">
    <property type="protein sequence ID" value="MFC5516443.1"/>
    <property type="molecule type" value="Genomic_DNA"/>
</dbReference>
<evidence type="ECO:0000256" key="6">
    <source>
        <dbReference type="SAM" id="SignalP"/>
    </source>
</evidence>
<feature type="region of interest" description="Disordered" evidence="5">
    <location>
        <begin position="274"/>
        <end position="295"/>
    </location>
</feature>
<gene>
    <name evidence="9" type="ORF">ACFPP9_11730</name>
</gene>
<feature type="chain" id="PRO_5046753261" evidence="6">
    <location>
        <begin position="34"/>
        <end position="491"/>
    </location>
</feature>
<dbReference type="PROSITE" id="PS00143">
    <property type="entry name" value="INSULINASE"/>
    <property type="match status" value="1"/>
</dbReference>